<dbReference type="HOGENOM" id="CLU_3215549_0_0_6"/>
<reference evidence="1 2" key="1">
    <citation type="submission" date="2010-02" db="EMBL/GenBank/DDBJ databases">
        <authorList>
            <person name="Weinstock G."/>
            <person name="Sodergren E."/>
            <person name="Clifton S."/>
            <person name="Fulton L."/>
            <person name="Fulton B."/>
            <person name="Courtney L."/>
            <person name="Fronick C."/>
            <person name="Harrison M."/>
            <person name="Strong C."/>
            <person name="Farmer C."/>
            <person name="Delahaunty K."/>
            <person name="Markovic C."/>
            <person name="Hall O."/>
            <person name="Minx P."/>
            <person name="Tomlinson C."/>
            <person name="Mitreva M."/>
            <person name="Nelson J."/>
            <person name="Hou S."/>
            <person name="Wollam A."/>
            <person name="Pepin K.H."/>
            <person name="Johnson M."/>
            <person name="Bhonagiri V."/>
            <person name="Zhang X."/>
            <person name="Suruliraj S."/>
            <person name="Warren W."/>
            <person name="Chinwalla A."/>
            <person name="Mardis E.R."/>
            <person name="Wilson R.K."/>
        </authorList>
    </citation>
    <scope>NUCLEOTIDE SEQUENCE [LARGE SCALE GENOMIC DNA]</scope>
    <source>
        <strain evidence="1 2">ATCC 23685</strain>
    </source>
</reference>
<protein>
    <submittedName>
        <fullName evidence="1">Uncharacterized protein</fullName>
    </submittedName>
</protein>
<dbReference type="AlphaFoldDB" id="D4F8V4"/>
<accession>D4F8V4</accession>
<gene>
    <name evidence="1" type="ORF">EDWATA_03208</name>
</gene>
<dbReference type="Proteomes" id="UP000003692">
    <property type="component" value="Unassembled WGS sequence"/>
</dbReference>
<evidence type="ECO:0000313" key="1">
    <source>
        <dbReference type="EMBL" id="EFE21808.1"/>
    </source>
</evidence>
<organism evidence="1 2">
    <name type="scientific">Edwardsiella tarda ATCC 23685</name>
    <dbReference type="NCBI Taxonomy" id="500638"/>
    <lineage>
        <taxon>Bacteria</taxon>
        <taxon>Pseudomonadati</taxon>
        <taxon>Pseudomonadota</taxon>
        <taxon>Gammaproteobacteria</taxon>
        <taxon>Enterobacterales</taxon>
        <taxon>Hafniaceae</taxon>
        <taxon>Edwardsiella</taxon>
    </lineage>
</organism>
<proteinExistence type="predicted"/>
<name>D4F8V4_EDWTA</name>
<evidence type="ECO:0000313" key="2">
    <source>
        <dbReference type="Proteomes" id="UP000003692"/>
    </source>
</evidence>
<dbReference type="EMBL" id="ADGK01000266">
    <property type="protein sequence ID" value="EFE21808.1"/>
    <property type="molecule type" value="Genomic_DNA"/>
</dbReference>
<sequence>MDHFLMPGVEVLQNTRFRIFSNTFAEYMTSLNKKSSYLYDLSRI</sequence>
<comment type="caution">
    <text evidence="1">The sequence shown here is derived from an EMBL/GenBank/DDBJ whole genome shotgun (WGS) entry which is preliminary data.</text>
</comment>